<dbReference type="SUPFAM" id="SSF75011">
    <property type="entry name" value="3-carboxy-cis,cis-mucoante lactonizing enzyme"/>
    <property type="match status" value="1"/>
</dbReference>
<protein>
    <submittedName>
        <fullName evidence="1">Extracellular solute-binding protein</fullName>
    </submittedName>
</protein>
<dbReference type="PROSITE" id="PS51257">
    <property type="entry name" value="PROKAR_LIPOPROTEIN"/>
    <property type="match status" value="1"/>
</dbReference>
<dbReference type="SUPFAM" id="SSF53850">
    <property type="entry name" value="Periplasmic binding protein-like II"/>
    <property type="match status" value="1"/>
</dbReference>
<evidence type="ECO:0000313" key="1">
    <source>
        <dbReference type="EMBL" id="HIZ39965.1"/>
    </source>
</evidence>
<reference evidence="1" key="1">
    <citation type="journal article" date="2021" name="PeerJ">
        <title>Extensive microbial diversity within the chicken gut microbiome revealed by metagenomics and culture.</title>
        <authorList>
            <person name="Gilroy R."/>
            <person name="Ravi A."/>
            <person name="Getino M."/>
            <person name="Pursley I."/>
            <person name="Horton D.L."/>
            <person name="Alikhan N.F."/>
            <person name="Baker D."/>
            <person name="Gharbi K."/>
            <person name="Hall N."/>
            <person name="Watson M."/>
            <person name="Adriaenssens E.M."/>
            <person name="Foster-Nyarko E."/>
            <person name="Jarju S."/>
            <person name="Secka A."/>
            <person name="Antonio M."/>
            <person name="Oren A."/>
            <person name="Chaudhuri R.R."/>
            <person name="La Ragione R."/>
            <person name="Hildebrand F."/>
            <person name="Pallen M.J."/>
        </authorList>
    </citation>
    <scope>NUCLEOTIDE SEQUENCE</scope>
    <source>
        <strain evidence="1">CHK179-28034</strain>
    </source>
</reference>
<dbReference type="Pfam" id="PF01547">
    <property type="entry name" value="SBP_bac_1"/>
    <property type="match status" value="1"/>
</dbReference>
<dbReference type="AlphaFoldDB" id="A0A9D2J7I4"/>
<comment type="caution">
    <text evidence="1">The sequence shown here is derived from an EMBL/GenBank/DDBJ whole genome shotgun (WGS) entry which is preliminary data.</text>
</comment>
<dbReference type="EMBL" id="DXBR01000076">
    <property type="protein sequence ID" value="HIZ39965.1"/>
    <property type="molecule type" value="Genomic_DNA"/>
</dbReference>
<gene>
    <name evidence="1" type="ORF">H9968_08590</name>
</gene>
<proteinExistence type="predicted"/>
<evidence type="ECO:0000313" key="2">
    <source>
        <dbReference type="Proteomes" id="UP000824049"/>
    </source>
</evidence>
<organism evidence="1 2">
    <name type="scientific">Candidatus Anaerobutyricum stercoris</name>
    <dbReference type="NCBI Taxonomy" id="2838457"/>
    <lineage>
        <taxon>Bacteria</taxon>
        <taxon>Bacillati</taxon>
        <taxon>Bacillota</taxon>
        <taxon>Clostridia</taxon>
        <taxon>Lachnospirales</taxon>
        <taxon>Lachnospiraceae</taxon>
        <taxon>Anaerobutyricum</taxon>
    </lineage>
</organism>
<sequence length="754" mass="81303">MQVTSRFSGHRLLLWLLCLLLLIISLTGCGNAAPEGSTSAGETAKGRFLEEELTLPEDITMVETIGRLSDGSLEMMALTGDGAERKLFSSKNNGGSWEEIALPKELDAANCPFTYAAAISADGKIFVNGGFGADGSSMENWLFAADGQGRKLDIPLKDTESSGDGSVGNFVSEGEFTEDGSLFALDLQQNIYRINGETGEVSGTAGTSDDARIFNASGNRLFYFSEGEIHVLRTDAEENGADSVLPDAVVEENTDNSYVQGDKTMVFDSDGDDIFYASHQGIYHYNTGGSVSEQMVNGELNSLGNPNTSFRKLFHINEDTFLLWAKDESDRDVLLKYAYSADASTVPDKELTVYALEDSSEIRQAISAFQKEHADIYVNLKIGRSGDNAVTADDALRTLNSDIMAGEGPDVIILDGMPVDNYIEKGLLMDISDVAEEIKKDSSLFENLCEVYKKDEKYYGLPSRFLLPFVEGEKQAVDAAGTVEGLASHIQSLAQNGNDNPVINLSAKTLLGYLFDADSAGWIDGAKVDQAGLQKFFEAAKTIYDADSDKENALDLETQGIANVGSSGTLDLFIGDIDVNLGTIGSDADLMAILSVNQQTKGKTFSYGLFNNQEQKIFIPYLSAGISSKSTHAEEAKAFIKTMFSEEVGSVSGNGLPVNRTAFEALMQQEEGASGAMAFSNEDGEMISLDMTVPTEEDVKALSGIIDSLDTAAVTDTVVREQINEQGEAYLNGNQSLEDTVQTAMQKIQLYLSE</sequence>
<dbReference type="Proteomes" id="UP000824049">
    <property type="component" value="Unassembled WGS sequence"/>
</dbReference>
<name>A0A9D2J7I4_9FIRM</name>
<accession>A0A9D2J7I4</accession>
<reference evidence="1" key="2">
    <citation type="submission" date="2021-04" db="EMBL/GenBank/DDBJ databases">
        <authorList>
            <person name="Gilroy R."/>
        </authorList>
    </citation>
    <scope>NUCLEOTIDE SEQUENCE</scope>
    <source>
        <strain evidence="1">CHK179-28034</strain>
    </source>
</reference>
<dbReference type="InterPro" id="IPR006059">
    <property type="entry name" value="SBP"/>
</dbReference>
<dbReference type="Gene3D" id="3.40.190.10">
    <property type="entry name" value="Periplasmic binding protein-like II"/>
    <property type="match status" value="1"/>
</dbReference>